<keyword evidence="2" id="KW-1185">Reference proteome</keyword>
<reference evidence="1 2" key="1">
    <citation type="journal article" date="2013" name="Curr. Biol.">
        <title>The Genome of the Foraminiferan Reticulomyxa filosa.</title>
        <authorList>
            <person name="Glockner G."/>
            <person name="Hulsmann N."/>
            <person name="Schleicher M."/>
            <person name="Noegel A.A."/>
            <person name="Eichinger L."/>
            <person name="Gallinger C."/>
            <person name="Pawlowski J."/>
            <person name="Sierra R."/>
            <person name="Euteneuer U."/>
            <person name="Pillet L."/>
            <person name="Moustafa A."/>
            <person name="Platzer M."/>
            <person name="Groth M."/>
            <person name="Szafranski K."/>
            <person name="Schliwa M."/>
        </authorList>
    </citation>
    <scope>NUCLEOTIDE SEQUENCE [LARGE SCALE GENOMIC DNA]</scope>
</reference>
<name>X6N9L6_RETFI</name>
<evidence type="ECO:0000313" key="1">
    <source>
        <dbReference type="EMBL" id="ETO22980.1"/>
    </source>
</evidence>
<evidence type="ECO:0000313" key="2">
    <source>
        <dbReference type="Proteomes" id="UP000023152"/>
    </source>
</evidence>
<dbReference type="Proteomes" id="UP000023152">
    <property type="component" value="Unassembled WGS sequence"/>
</dbReference>
<proteinExistence type="predicted"/>
<comment type="caution">
    <text evidence="1">The sequence shown here is derived from an EMBL/GenBank/DDBJ whole genome shotgun (WGS) entry which is preliminary data.</text>
</comment>
<dbReference type="AlphaFoldDB" id="X6N9L6"/>
<protein>
    <submittedName>
        <fullName evidence="1">Uncharacterized protein</fullName>
    </submittedName>
</protein>
<accession>X6N9L6</accession>
<dbReference type="EMBL" id="ASPP01010322">
    <property type="protein sequence ID" value="ETO22980.1"/>
    <property type="molecule type" value="Genomic_DNA"/>
</dbReference>
<organism evidence="1 2">
    <name type="scientific">Reticulomyxa filosa</name>
    <dbReference type="NCBI Taxonomy" id="46433"/>
    <lineage>
        <taxon>Eukaryota</taxon>
        <taxon>Sar</taxon>
        <taxon>Rhizaria</taxon>
        <taxon>Retaria</taxon>
        <taxon>Foraminifera</taxon>
        <taxon>Monothalamids</taxon>
        <taxon>Reticulomyxidae</taxon>
        <taxon>Reticulomyxa</taxon>
    </lineage>
</organism>
<sequence length="174" mass="20500">MSIHYGKKQIDSLFSVSQYMIFGNHLMIENLRTAKTLSFFNKNWYMELSKPLMIAPSAAIPVSSHKTTAQDRYSWKEGSDVEVYLRMKDRWVSAKITNVFIDKDGEWLTINVMNKAIFELSRLDEMLRRLKTPEEIQAEIEEQKRQERERHKKGRKIGLIHEKSAKNSKICIYV</sequence>
<gene>
    <name evidence="1" type="ORF">RFI_14208</name>
</gene>